<organism evidence="1">
    <name type="scientific">Tanacetum cinerariifolium</name>
    <name type="common">Dalmatian daisy</name>
    <name type="synonym">Chrysanthemum cinerariifolium</name>
    <dbReference type="NCBI Taxonomy" id="118510"/>
    <lineage>
        <taxon>Eukaryota</taxon>
        <taxon>Viridiplantae</taxon>
        <taxon>Streptophyta</taxon>
        <taxon>Embryophyta</taxon>
        <taxon>Tracheophyta</taxon>
        <taxon>Spermatophyta</taxon>
        <taxon>Magnoliopsida</taxon>
        <taxon>eudicotyledons</taxon>
        <taxon>Gunneridae</taxon>
        <taxon>Pentapetalae</taxon>
        <taxon>asterids</taxon>
        <taxon>campanulids</taxon>
        <taxon>Asterales</taxon>
        <taxon>Asteraceae</taxon>
        <taxon>Asteroideae</taxon>
        <taxon>Anthemideae</taxon>
        <taxon>Anthemidinae</taxon>
        <taxon>Tanacetum</taxon>
    </lineage>
</organism>
<dbReference type="AlphaFoldDB" id="A0A699IHH4"/>
<accession>A0A699IHH4</accession>
<reference evidence="1" key="1">
    <citation type="journal article" date="2019" name="Sci. Rep.">
        <title>Draft genome of Tanacetum cinerariifolium, the natural source of mosquito coil.</title>
        <authorList>
            <person name="Yamashiro T."/>
            <person name="Shiraishi A."/>
            <person name="Satake H."/>
            <person name="Nakayama K."/>
        </authorList>
    </citation>
    <scope>NUCLEOTIDE SEQUENCE</scope>
</reference>
<name>A0A699IHH4_TANCI</name>
<comment type="caution">
    <text evidence="1">The sequence shown here is derived from an EMBL/GenBank/DDBJ whole genome shotgun (WGS) entry which is preliminary data.</text>
</comment>
<proteinExistence type="predicted"/>
<gene>
    <name evidence="1" type="ORF">Tci_534739</name>
</gene>
<dbReference type="EMBL" id="BKCJ010302499">
    <property type="protein sequence ID" value="GEZ62766.1"/>
    <property type="molecule type" value="Genomic_DNA"/>
</dbReference>
<evidence type="ECO:0000313" key="1">
    <source>
        <dbReference type="EMBL" id="GEZ62766.1"/>
    </source>
</evidence>
<protein>
    <submittedName>
        <fullName evidence="1">Uncharacterized protein</fullName>
    </submittedName>
</protein>
<sequence>MALEYILFVCKKVAGIWMEDNDNITTYKRSIIVYGRSEYPTHLQPYFACYDPLSYLLFFPNVHLPNKQFVTFEEDVVLIDILEKERNKRSMLTAFFELNQTDTEARQHLYKDIPKFYTWNKSTRKWNRRKQGKMRGRMGFANPAEGERFYLRVLLQHVKRPTGFDYLYTINDVLYITFRGAALERGLRMSSEYIILMYNY</sequence>